<dbReference type="NCBIfam" id="TIGR02937">
    <property type="entry name" value="sigma70-ECF"/>
    <property type="match status" value="1"/>
</dbReference>
<keyword evidence="1" id="KW-0805">Transcription regulation</keyword>
<dbReference type="PATRIC" id="fig|1302272.5.peg.1774"/>
<dbReference type="GO" id="GO:0006352">
    <property type="term" value="P:DNA-templated transcription initiation"/>
    <property type="evidence" value="ECO:0007669"/>
    <property type="project" value="InterPro"/>
</dbReference>
<dbReference type="GO" id="GO:0003677">
    <property type="term" value="F:DNA binding"/>
    <property type="evidence" value="ECO:0007669"/>
    <property type="project" value="UniProtKB-KW"/>
</dbReference>
<dbReference type="InterPro" id="IPR053812">
    <property type="entry name" value="HTH_Sigma70_ECF-like"/>
</dbReference>
<dbReference type="SUPFAM" id="SSF88946">
    <property type="entry name" value="Sigma2 domain of RNA polymerase sigma factors"/>
    <property type="match status" value="1"/>
</dbReference>
<dbReference type="EMBL" id="AZCX01000004">
    <property type="protein sequence ID" value="KRK48019.1"/>
    <property type="molecule type" value="Genomic_DNA"/>
</dbReference>
<dbReference type="Pfam" id="PF07638">
    <property type="entry name" value="Sigma70_ECF"/>
    <property type="match status" value="1"/>
</dbReference>
<dbReference type="InterPro" id="IPR016032">
    <property type="entry name" value="Sig_transdc_resp-reg_C-effctor"/>
</dbReference>
<evidence type="ECO:0000256" key="2">
    <source>
        <dbReference type="ARBA" id="ARBA00023082"/>
    </source>
</evidence>
<reference evidence="6 7" key="1">
    <citation type="journal article" date="2015" name="Genome Announc.">
        <title>Expanding the biotechnology potential of lactobacilli through comparative genomics of 213 strains and associated genera.</title>
        <authorList>
            <person name="Sun Z."/>
            <person name="Harris H.M."/>
            <person name="McCann A."/>
            <person name="Guo C."/>
            <person name="Argimon S."/>
            <person name="Zhang W."/>
            <person name="Yang X."/>
            <person name="Jeffery I.B."/>
            <person name="Cooney J.C."/>
            <person name="Kagawa T.F."/>
            <person name="Liu W."/>
            <person name="Song Y."/>
            <person name="Salvetti E."/>
            <person name="Wrobel A."/>
            <person name="Rasinkangas P."/>
            <person name="Parkhill J."/>
            <person name="Rea M.C."/>
            <person name="O'Sullivan O."/>
            <person name="Ritari J."/>
            <person name="Douillard F.P."/>
            <person name="Paul Ross R."/>
            <person name="Yang R."/>
            <person name="Briner A.E."/>
            <person name="Felis G.E."/>
            <person name="de Vos W.M."/>
            <person name="Barrangou R."/>
            <person name="Klaenhammer T.R."/>
            <person name="Caufield P.W."/>
            <person name="Cui Y."/>
            <person name="Zhang H."/>
            <person name="O'Toole P.W."/>
        </authorList>
    </citation>
    <scope>NUCLEOTIDE SEQUENCE [LARGE SCALE GENOMIC DNA]</scope>
    <source>
        <strain evidence="6 7">JCM 15530</strain>
    </source>
</reference>
<dbReference type="STRING" id="1302272.FC96_GL001748"/>
<comment type="caution">
    <text evidence="6">The sequence shown here is derived from an EMBL/GenBank/DDBJ whole genome shotgun (WGS) entry which is preliminary data.</text>
</comment>
<proteinExistence type="predicted"/>
<keyword evidence="4" id="KW-0804">Transcription</keyword>
<evidence type="ECO:0000256" key="3">
    <source>
        <dbReference type="ARBA" id="ARBA00023125"/>
    </source>
</evidence>
<dbReference type="Proteomes" id="UP000050911">
    <property type="component" value="Unassembled WGS sequence"/>
</dbReference>
<organism evidence="6 7">
    <name type="scientific">Secundilactobacillus kimchicus JCM 15530</name>
    <dbReference type="NCBI Taxonomy" id="1302272"/>
    <lineage>
        <taxon>Bacteria</taxon>
        <taxon>Bacillati</taxon>
        <taxon>Bacillota</taxon>
        <taxon>Bacilli</taxon>
        <taxon>Lactobacillales</taxon>
        <taxon>Lactobacillaceae</taxon>
        <taxon>Secundilactobacillus</taxon>
    </lineage>
</organism>
<protein>
    <recommendedName>
        <fullName evidence="5">RNA polymerase sigma-70 ECF-like HTH domain-containing protein</fullName>
    </recommendedName>
</protein>
<keyword evidence="2" id="KW-0731">Sigma factor</keyword>
<evidence type="ECO:0000256" key="1">
    <source>
        <dbReference type="ARBA" id="ARBA00023015"/>
    </source>
</evidence>
<feature type="domain" description="RNA polymerase sigma-70 ECF-like HTH" evidence="5">
    <location>
        <begin position="11"/>
        <end position="189"/>
    </location>
</feature>
<dbReference type="PANTHER" id="PTHR43133">
    <property type="entry name" value="RNA POLYMERASE ECF-TYPE SIGMA FACTO"/>
    <property type="match status" value="1"/>
</dbReference>
<dbReference type="InterPro" id="IPR039425">
    <property type="entry name" value="RNA_pol_sigma-70-like"/>
</dbReference>
<evidence type="ECO:0000313" key="7">
    <source>
        <dbReference type="Proteomes" id="UP000050911"/>
    </source>
</evidence>
<dbReference type="PANTHER" id="PTHR43133:SF8">
    <property type="entry name" value="RNA POLYMERASE SIGMA FACTOR HI_1459-RELATED"/>
    <property type="match status" value="1"/>
</dbReference>
<dbReference type="GO" id="GO:0016987">
    <property type="term" value="F:sigma factor activity"/>
    <property type="evidence" value="ECO:0007669"/>
    <property type="project" value="UniProtKB-KW"/>
</dbReference>
<keyword evidence="3" id="KW-0238">DNA-binding</keyword>
<evidence type="ECO:0000259" key="5">
    <source>
        <dbReference type="Pfam" id="PF07638"/>
    </source>
</evidence>
<gene>
    <name evidence="6" type="ORF">FC96_GL001748</name>
</gene>
<dbReference type="RefSeq" id="WP_054660561.1">
    <property type="nucleotide sequence ID" value="NZ_AZCX01000004.1"/>
</dbReference>
<dbReference type="InterPro" id="IPR013325">
    <property type="entry name" value="RNA_pol_sigma_r2"/>
</dbReference>
<dbReference type="InterPro" id="IPR014284">
    <property type="entry name" value="RNA_pol_sigma-70_dom"/>
</dbReference>
<keyword evidence="7" id="KW-1185">Reference proteome</keyword>
<evidence type="ECO:0000313" key="6">
    <source>
        <dbReference type="EMBL" id="KRK48019.1"/>
    </source>
</evidence>
<dbReference type="SUPFAM" id="SSF46894">
    <property type="entry name" value="C-terminal effector domain of the bipartite response regulators"/>
    <property type="match status" value="1"/>
</dbReference>
<sequence>MYTDLTDWNLVALAKRGEDTAFEEILRRYQPLVNHLQGEFYLPDMDRDEWQQEARIVLWKAVQHFNVTREKAFGSYYKTALLNRRRDLARRAHAKKRSTSSGHVEIDANPELLSNLLVDTWLATPDQVVIVRDTVSQCQATQFSNFERLVHEYACSGLSIVEIAASLNADGKQVKNALARIKKKLRNEFR</sequence>
<name>A0A0R1HU19_9LACO</name>
<dbReference type="AlphaFoldDB" id="A0A0R1HU19"/>
<evidence type="ECO:0000256" key="4">
    <source>
        <dbReference type="ARBA" id="ARBA00023163"/>
    </source>
</evidence>
<dbReference type="Gene3D" id="1.10.1740.10">
    <property type="match status" value="1"/>
</dbReference>
<accession>A0A0R1HU19</accession>